<evidence type="ECO:0000313" key="2">
    <source>
        <dbReference type="EMBL" id="SQF33743.1"/>
    </source>
</evidence>
<proteinExistence type="predicted"/>
<dbReference type="EMBL" id="LS483346">
    <property type="protein sequence ID" value="SQF33743.1"/>
    <property type="molecule type" value="Genomic_DNA"/>
</dbReference>
<reference evidence="2 3" key="1">
    <citation type="submission" date="2018-06" db="EMBL/GenBank/DDBJ databases">
        <authorList>
            <consortium name="Pathogen Informatics"/>
            <person name="Doyle S."/>
        </authorList>
    </citation>
    <scope>NUCLEOTIDE SEQUENCE [LARGE SCALE GENOMIC DNA]</scope>
    <source>
        <strain evidence="2 3">NCTC11085</strain>
    </source>
</reference>
<accession>A0A2X3VS59</accession>
<dbReference type="Proteomes" id="UP000249623">
    <property type="component" value="Chromosome 1"/>
</dbReference>
<dbReference type="AlphaFoldDB" id="A0A2X3VS59"/>
<feature type="compositionally biased region" description="Polar residues" evidence="1">
    <location>
        <begin position="32"/>
        <end position="49"/>
    </location>
</feature>
<evidence type="ECO:0000256" key="1">
    <source>
        <dbReference type="SAM" id="MobiDB-lite"/>
    </source>
</evidence>
<evidence type="ECO:0000313" key="3">
    <source>
        <dbReference type="Proteomes" id="UP000249623"/>
    </source>
</evidence>
<organism evidence="2 3">
    <name type="scientific">Streptococcus sanguinis</name>
    <dbReference type="NCBI Taxonomy" id="1305"/>
    <lineage>
        <taxon>Bacteria</taxon>
        <taxon>Bacillati</taxon>
        <taxon>Bacillota</taxon>
        <taxon>Bacilli</taxon>
        <taxon>Lactobacillales</taxon>
        <taxon>Streptococcaceae</taxon>
        <taxon>Streptococcus</taxon>
    </lineage>
</organism>
<feature type="region of interest" description="Disordered" evidence="1">
    <location>
        <begin position="30"/>
        <end position="49"/>
    </location>
</feature>
<name>A0A2X3VS59_STRSA</name>
<protein>
    <submittedName>
        <fullName evidence="2">Uncharacterized protein</fullName>
    </submittedName>
</protein>
<sequence>MSLETLTQFERSENEVPMLNELSLQGVDEYWSSESSSNGPEMNSADIQS</sequence>
<gene>
    <name evidence="2" type="ORF">NCTC11085_00216</name>
</gene>